<protein>
    <submittedName>
        <fullName evidence="6">LysR family transcriptional regulator</fullName>
    </submittedName>
</protein>
<dbReference type="InterPro" id="IPR050176">
    <property type="entry name" value="LTTR"/>
</dbReference>
<dbReference type="EMBL" id="QPJK01000006">
    <property type="protein sequence ID" value="RCW69532.1"/>
    <property type="molecule type" value="Genomic_DNA"/>
</dbReference>
<evidence type="ECO:0000313" key="7">
    <source>
        <dbReference type="Proteomes" id="UP000252884"/>
    </source>
</evidence>
<organism evidence="6 7">
    <name type="scientific">Pseudorhodoferax soli</name>
    <dbReference type="NCBI Taxonomy" id="545864"/>
    <lineage>
        <taxon>Bacteria</taxon>
        <taxon>Pseudomonadati</taxon>
        <taxon>Pseudomonadota</taxon>
        <taxon>Betaproteobacteria</taxon>
        <taxon>Burkholderiales</taxon>
        <taxon>Comamonadaceae</taxon>
    </lineage>
</organism>
<comment type="caution">
    <text evidence="6">The sequence shown here is derived from an EMBL/GenBank/DDBJ whole genome shotgun (WGS) entry which is preliminary data.</text>
</comment>
<keyword evidence="3" id="KW-0238">DNA-binding</keyword>
<dbReference type="InterPro" id="IPR036388">
    <property type="entry name" value="WH-like_DNA-bd_sf"/>
</dbReference>
<dbReference type="AlphaFoldDB" id="A0A368XNE5"/>
<dbReference type="RefSeq" id="WP_114470028.1">
    <property type="nucleotide sequence ID" value="NZ_QPJK01000006.1"/>
</dbReference>
<dbReference type="Pfam" id="PF00126">
    <property type="entry name" value="HTH_1"/>
    <property type="match status" value="1"/>
</dbReference>
<dbReference type="GO" id="GO:0003677">
    <property type="term" value="F:DNA binding"/>
    <property type="evidence" value="ECO:0007669"/>
    <property type="project" value="UniProtKB-KW"/>
</dbReference>
<evidence type="ECO:0000256" key="2">
    <source>
        <dbReference type="ARBA" id="ARBA00023015"/>
    </source>
</evidence>
<dbReference type="PROSITE" id="PS50931">
    <property type="entry name" value="HTH_LYSR"/>
    <property type="match status" value="1"/>
</dbReference>
<dbReference type="PANTHER" id="PTHR30579:SF7">
    <property type="entry name" value="HTH-TYPE TRANSCRIPTIONAL REGULATOR LRHA-RELATED"/>
    <property type="match status" value="1"/>
</dbReference>
<sequence length="282" mass="30374">MSPQHLDLAAVEAFVLVAELRSFTRAADVLGVTQAGVSQQLRRLEGQLGQRLLDRTPRHVRLSVQGEAFLPHARDLLASQKTALETIDRPVRALSIAISEHVVGPELPAVLARIKAHDPGLLLKVHVDDAAKVRRAFERGEFDLAIIRQGARRDGDLLFEDPYGWFASPAGNFTNVALPLITVMEVCGVGAVARRLLLRSKVPWVDVLWASGVTTAISAAQSGIGVVPMARRLAAGSLVDVGPSLGLPAFPSAKVVMLSRHGDAQTRSVQRMLRSAFKAFVA</sequence>
<dbReference type="OrthoDB" id="5946420at2"/>
<dbReference type="Gene3D" id="3.40.190.10">
    <property type="entry name" value="Periplasmic binding protein-like II"/>
    <property type="match status" value="2"/>
</dbReference>
<dbReference type="InterPro" id="IPR036390">
    <property type="entry name" value="WH_DNA-bd_sf"/>
</dbReference>
<dbReference type="Pfam" id="PF03466">
    <property type="entry name" value="LysR_substrate"/>
    <property type="match status" value="1"/>
</dbReference>
<dbReference type="PANTHER" id="PTHR30579">
    <property type="entry name" value="TRANSCRIPTIONAL REGULATOR"/>
    <property type="match status" value="1"/>
</dbReference>
<evidence type="ECO:0000256" key="4">
    <source>
        <dbReference type="ARBA" id="ARBA00023163"/>
    </source>
</evidence>
<evidence type="ECO:0000256" key="3">
    <source>
        <dbReference type="ARBA" id="ARBA00023125"/>
    </source>
</evidence>
<keyword evidence="7" id="KW-1185">Reference proteome</keyword>
<dbReference type="PRINTS" id="PR00039">
    <property type="entry name" value="HTHLYSR"/>
</dbReference>
<gene>
    <name evidence="6" type="ORF">DES41_106406</name>
</gene>
<name>A0A368XNE5_9BURK</name>
<accession>A0A368XNE5</accession>
<reference evidence="6 7" key="1">
    <citation type="submission" date="2018-07" db="EMBL/GenBank/DDBJ databases">
        <title>Genomic Encyclopedia of Type Strains, Phase IV (KMG-IV): sequencing the most valuable type-strain genomes for metagenomic binning, comparative biology and taxonomic classification.</title>
        <authorList>
            <person name="Goeker M."/>
        </authorList>
    </citation>
    <scope>NUCLEOTIDE SEQUENCE [LARGE SCALE GENOMIC DNA]</scope>
    <source>
        <strain evidence="6 7">DSM 21634</strain>
    </source>
</reference>
<keyword evidence="2" id="KW-0805">Transcription regulation</keyword>
<keyword evidence="4" id="KW-0804">Transcription</keyword>
<evidence type="ECO:0000256" key="1">
    <source>
        <dbReference type="ARBA" id="ARBA00009437"/>
    </source>
</evidence>
<dbReference type="GO" id="GO:0003700">
    <property type="term" value="F:DNA-binding transcription factor activity"/>
    <property type="evidence" value="ECO:0007669"/>
    <property type="project" value="InterPro"/>
</dbReference>
<dbReference type="SUPFAM" id="SSF53850">
    <property type="entry name" value="Periplasmic binding protein-like II"/>
    <property type="match status" value="1"/>
</dbReference>
<dbReference type="SUPFAM" id="SSF46785">
    <property type="entry name" value="Winged helix' DNA-binding domain"/>
    <property type="match status" value="1"/>
</dbReference>
<dbReference type="InterPro" id="IPR005119">
    <property type="entry name" value="LysR_subst-bd"/>
</dbReference>
<feature type="domain" description="HTH lysR-type" evidence="5">
    <location>
        <begin position="6"/>
        <end position="63"/>
    </location>
</feature>
<proteinExistence type="inferred from homology"/>
<evidence type="ECO:0000259" key="5">
    <source>
        <dbReference type="PROSITE" id="PS50931"/>
    </source>
</evidence>
<dbReference type="InterPro" id="IPR000847">
    <property type="entry name" value="LysR_HTH_N"/>
</dbReference>
<dbReference type="FunFam" id="1.10.10.10:FF:000001">
    <property type="entry name" value="LysR family transcriptional regulator"/>
    <property type="match status" value="1"/>
</dbReference>
<dbReference type="CDD" id="cd05466">
    <property type="entry name" value="PBP2_LTTR_substrate"/>
    <property type="match status" value="1"/>
</dbReference>
<evidence type="ECO:0000313" key="6">
    <source>
        <dbReference type="EMBL" id="RCW69532.1"/>
    </source>
</evidence>
<dbReference type="Gene3D" id="1.10.10.10">
    <property type="entry name" value="Winged helix-like DNA-binding domain superfamily/Winged helix DNA-binding domain"/>
    <property type="match status" value="1"/>
</dbReference>
<comment type="similarity">
    <text evidence="1">Belongs to the LysR transcriptional regulatory family.</text>
</comment>
<dbReference type="Proteomes" id="UP000252884">
    <property type="component" value="Unassembled WGS sequence"/>
</dbReference>